<dbReference type="CDD" id="cd02209">
    <property type="entry name" value="cupin_XRE_C"/>
    <property type="match status" value="1"/>
</dbReference>
<dbReference type="InterPro" id="IPR010982">
    <property type="entry name" value="Lambda_DNA-bd_dom_sf"/>
</dbReference>
<dbReference type="GO" id="GO:0003700">
    <property type="term" value="F:DNA-binding transcription factor activity"/>
    <property type="evidence" value="ECO:0007669"/>
    <property type="project" value="TreeGrafter"/>
</dbReference>
<name>A0A381V7J6_9ZZZZ</name>
<evidence type="ECO:0000259" key="2">
    <source>
        <dbReference type="PROSITE" id="PS50943"/>
    </source>
</evidence>
<dbReference type="Pfam" id="PF07883">
    <property type="entry name" value="Cupin_2"/>
    <property type="match status" value="1"/>
</dbReference>
<proteinExistence type="predicted"/>
<dbReference type="PROSITE" id="PS50943">
    <property type="entry name" value="HTH_CROC1"/>
    <property type="match status" value="1"/>
</dbReference>
<dbReference type="Gene3D" id="2.60.120.10">
    <property type="entry name" value="Jelly Rolls"/>
    <property type="match status" value="1"/>
</dbReference>
<organism evidence="3">
    <name type="scientific">marine metagenome</name>
    <dbReference type="NCBI Taxonomy" id="408172"/>
    <lineage>
        <taxon>unclassified sequences</taxon>
        <taxon>metagenomes</taxon>
        <taxon>ecological metagenomes</taxon>
    </lineage>
</organism>
<sequence>MNEDIDIGTRLKKLRHERQISQRQLAIKSKVSNATISLIESNQTNPSLGMLKKILDSVPISISDFFAMEIKLANKVVYRKNELTEIGSGPISYLQIGQNLKNNQPQMILERYKPGADTGKNMLTHESEESGLILEGRLELTVGDQIYYLSTGDAYLFNSSVPHRFKNPGATDCVLVSACTPPSF</sequence>
<dbReference type="PANTHER" id="PTHR46797:SF11">
    <property type="entry name" value="HTH-TYPE TRANSCRIPTIONAL REGULATOR PUUR"/>
    <property type="match status" value="1"/>
</dbReference>
<dbReference type="SUPFAM" id="SSF47413">
    <property type="entry name" value="lambda repressor-like DNA-binding domains"/>
    <property type="match status" value="1"/>
</dbReference>
<dbReference type="PANTHER" id="PTHR46797">
    <property type="entry name" value="HTH-TYPE TRANSCRIPTIONAL REGULATOR"/>
    <property type="match status" value="1"/>
</dbReference>
<dbReference type="Gene3D" id="1.10.260.40">
    <property type="entry name" value="lambda repressor-like DNA-binding domains"/>
    <property type="match status" value="1"/>
</dbReference>
<dbReference type="InterPro" id="IPR050807">
    <property type="entry name" value="TransReg_Diox_bact_type"/>
</dbReference>
<dbReference type="SUPFAM" id="SSF51182">
    <property type="entry name" value="RmlC-like cupins"/>
    <property type="match status" value="1"/>
</dbReference>
<dbReference type="GO" id="GO:0003677">
    <property type="term" value="F:DNA binding"/>
    <property type="evidence" value="ECO:0007669"/>
    <property type="project" value="UniProtKB-KW"/>
</dbReference>
<protein>
    <recommendedName>
        <fullName evidence="2">HTH cro/C1-type domain-containing protein</fullName>
    </recommendedName>
</protein>
<dbReference type="CDD" id="cd00093">
    <property type="entry name" value="HTH_XRE"/>
    <property type="match status" value="1"/>
</dbReference>
<dbReference type="InterPro" id="IPR013096">
    <property type="entry name" value="Cupin_2"/>
</dbReference>
<dbReference type="AlphaFoldDB" id="A0A381V7J6"/>
<keyword evidence="1" id="KW-0238">DNA-binding</keyword>
<accession>A0A381V7J6</accession>
<dbReference type="InterPro" id="IPR011051">
    <property type="entry name" value="RmlC_Cupin_sf"/>
</dbReference>
<feature type="domain" description="HTH cro/C1-type" evidence="2">
    <location>
        <begin position="11"/>
        <end position="65"/>
    </location>
</feature>
<evidence type="ECO:0000313" key="3">
    <source>
        <dbReference type="EMBL" id="SVA35738.1"/>
    </source>
</evidence>
<dbReference type="InterPro" id="IPR001387">
    <property type="entry name" value="Cro/C1-type_HTH"/>
</dbReference>
<dbReference type="SMART" id="SM00530">
    <property type="entry name" value="HTH_XRE"/>
    <property type="match status" value="1"/>
</dbReference>
<dbReference type="GO" id="GO:0005829">
    <property type="term" value="C:cytosol"/>
    <property type="evidence" value="ECO:0007669"/>
    <property type="project" value="TreeGrafter"/>
</dbReference>
<evidence type="ECO:0000256" key="1">
    <source>
        <dbReference type="ARBA" id="ARBA00023125"/>
    </source>
</evidence>
<reference evidence="3" key="1">
    <citation type="submission" date="2018-05" db="EMBL/GenBank/DDBJ databases">
        <authorList>
            <person name="Lanie J.A."/>
            <person name="Ng W.-L."/>
            <person name="Kazmierczak K.M."/>
            <person name="Andrzejewski T.M."/>
            <person name="Davidsen T.M."/>
            <person name="Wayne K.J."/>
            <person name="Tettelin H."/>
            <person name="Glass J.I."/>
            <person name="Rusch D."/>
            <person name="Podicherti R."/>
            <person name="Tsui H.-C.T."/>
            <person name="Winkler M.E."/>
        </authorList>
    </citation>
    <scope>NUCLEOTIDE SEQUENCE</scope>
</reference>
<gene>
    <name evidence="3" type="ORF">METZ01_LOCUS88592</name>
</gene>
<dbReference type="Pfam" id="PF01381">
    <property type="entry name" value="HTH_3"/>
    <property type="match status" value="1"/>
</dbReference>
<dbReference type="InterPro" id="IPR014710">
    <property type="entry name" value="RmlC-like_jellyroll"/>
</dbReference>
<dbReference type="EMBL" id="UINC01007935">
    <property type="protein sequence ID" value="SVA35738.1"/>
    <property type="molecule type" value="Genomic_DNA"/>
</dbReference>